<comment type="caution">
    <text evidence="3">The sequence shown here is derived from an EMBL/GenBank/DDBJ whole genome shotgun (WGS) entry which is preliminary data.</text>
</comment>
<dbReference type="Pfam" id="PF07282">
    <property type="entry name" value="Cas12f1-like_TNB"/>
    <property type="match status" value="1"/>
</dbReference>
<gene>
    <name evidence="3" type="ORF">FD07_GL001748</name>
</gene>
<dbReference type="InterPro" id="IPR010095">
    <property type="entry name" value="Cas12f1-like_TNB"/>
</dbReference>
<keyword evidence="1" id="KW-0238">DNA-binding</keyword>
<dbReference type="Proteomes" id="UP000051176">
    <property type="component" value="Unassembled WGS sequence"/>
</dbReference>
<dbReference type="PATRIC" id="fig|1267003.4.peg.1842"/>
<protein>
    <submittedName>
        <fullName evidence="3">Is607 family transposase</fullName>
    </submittedName>
</protein>
<accession>A0A0R1GU88</accession>
<feature type="domain" description="Cas12f1-like TNB" evidence="2">
    <location>
        <begin position="61"/>
        <end position="128"/>
    </location>
</feature>
<sequence length="151" mass="17569">MKQLAQRENRWMTDVNHRLAKTLVTAYGSHTLYVLEDLTHVTFNTDDLPKSLRNSHRSWSFFQLETFLTYKAQAIQSTVVKVSPAFTSQRCPKCGLIEKTNRHHDTHEYWCNQCQYRCNDDRLGAMNIESLGQEWLNGARHPKIKKLTTAG</sequence>
<dbReference type="GO" id="GO:0003677">
    <property type="term" value="F:DNA binding"/>
    <property type="evidence" value="ECO:0007669"/>
    <property type="project" value="UniProtKB-KW"/>
</dbReference>
<dbReference type="STRING" id="357278.IV61_GL001920"/>
<dbReference type="NCBIfam" id="NF040570">
    <property type="entry name" value="guided_TnpB"/>
    <property type="match status" value="1"/>
</dbReference>
<proteinExistence type="predicted"/>
<name>A0A0R1GU88_9LACO</name>
<evidence type="ECO:0000313" key="4">
    <source>
        <dbReference type="Proteomes" id="UP000051176"/>
    </source>
</evidence>
<organism evidence="3 4">
    <name type="scientific">Levilactobacillus parabrevis ATCC 53295</name>
    <dbReference type="NCBI Taxonomy" id="1267003"/>
    <lineage>
        <taxon>Bacteria</taxon>
        <taxon>Bacillati</taxon>
        <taxon>Bacillota</taxon>
        <taxon>Bacilli</taxon>
        <taxon>Lactobacillales</taxon>
        <taxon>Lactobacillaceae</taxon>
        <taxon>Levilactobacillus</taxon>
    </lineage>
</organism>
<evidence type="ECO:0000259" key="2">
    <source>
        <dbReference type="Pfam" id="PF07282"/>
    </source>
</evidence>
<reference evidence="3 4" key="1">
    <citation type="journal article" date="2015" name="Genome Announc.">
        <title>Expanding the biotechnology potential of lactobacilli through comparative genomics of 213 strains and associated genera.</title>
        <authorList>
            <person name="Sun Z."/>
            <person name="Harris H.M."/>
            <person name="McCann A."/>
            <person name="Guo C."/>
            <person name="Argimon S."/>
            <person name="Zhang W."/>
            <person name="Yang X."/>
            <person name="Jeffery I.B."/>
            <person name="Cooney J.C."/>
            <person name="Kagawa T.F."/>
            <person name="Liu W."/>
            <person name="Song Y."/>
            <person name="Salvetti E."/>
            <person name="Wrobel A."/>
            <person name="Rasinkangas P."/>
            <person name="Parkhill J."/>
            <person name="Rea M.C."/>
            <person name="O'Sullivan O."/>
            <person name="Ritari J."/>
            <person name="Douillard F.P."/>
            <person name="Paul Ross R."/>
            <person name="Yang R."/>
            <person name="Briner A.E."/>
            <person name="Felis G.E."/>
            <person name="de Vos W.M."/>
            <person name="Barrangou R."/>
            <person name="Klaenhammer T.R."/>
            <person name="Caufield P.W."/>
            <person name="Cui Y."/>
            <person name="Zhang H."/>
            <person name="O'Toole P.W."/>
        </authorList>
    </citation>
    <scope>NUCLEOTIDE SEQUENCE [LARGE SCALE GENOMIC DNA]</scope>
    <source>
        <strain evidence="3 4">ATCC 53295</strain>
    </source>
</reference>
<dbReference type="eggNOG" id="COG0675">
    <property type="taxonomic scope" value="Bacteria"/>
</dbReference>
<evidence type="ECO:0000313" key="3">
    <source>
        <dbReference type="EMBL" id="KRK34343.1"/>
    </source>
</evidence>
<dbReference type="AlphaFoldDB" id="A0A0R1GU88"/>
<dbReference type="NCBIfam" id="TIGR01766">
    <property type="entry name" value="IS200/IS605 family accessory protein TnpB-like domain"/>
    <property type="match status" value="1"/>
</dbReference>
<dbReference type="EMBL" id="AZCZ01000049">
    <property type="protein sequence ID" value="KRK34343.1"/>
    <property type="molecule type" value="Genomic_DNA"/>
</dbReference>
<evidence type="ECO:0000256" key="1">
    <source>
        <dbReference type="ARBA" id="ARBA00023125"/>
    </source>
</evidence>
<keyword evidence="4" id="KW-1185">Reference proteome</keyword>